<evidence type="ECO:0000256" key="1">
    <source>
        <dbReference type="SAM" id="Phobius"/>
    </source>
</evidence>
<name>A0A9W7SLW3_9PEZI</name>
<accession>A0A9W7SLW3</accession>
<sequence length="395" mass="42228">CHHRGPPDHSHTSLHTEIEAILYTWQQRNADEQLLRLSQPKMPFFTNNQYAPPFPGSALRLPSVRRISVPASERLAAIIEDSNNRLMARSSWRISAGIYAQAPTSLRLTEGMSGTTIGRSSQDTTVNAPPVYTSVEEPLDGTEDWNAPAEGEKLAELSRRGPEGKGRPGGWGRLCLILLLVALLVFGLAVGLGVGLTVGRHHHNGASSQMSGNSTASAASTFLSDVTAPITQIALPTLRPGDIHPTLSTTRRTSLRSLSQEAFYWTISNTSLHYTTDSTPAAASASGSNPNFSNIPLTYVNSGNTPSLSYTFNFTSVGAVCYYNSTTFSGSIYLSKNATYPSATADVGRGINTLPSGDLSAYVNWPYAVEIEATSPGGDGIPTCYEAATNGQLEM</sequence>
<feature type="non-terminal residue" evidence="2">
    <location>
        <position position="1"/>
    </location>
</feature>
<organism evidence="2 3">
    <name type="scientific">Teratosphaeria destructans</name>
    <dbReference type="NCBI Taxonomy" id="418781"/>
    <lineage>
        <taxon>Eukaryota</taxon>
        <taxon>Fungi</taxon>
        <taxon>Dikarya</taxon>
        <taxon>Ascomycota</taxon>
        <taxon>Pezizomycotina</taxon>
        <taxon>Dothideomycetes</taxon>
        <taxon>Dothideomycetidae</taxon>
        <taxon>Mycosphaerellales</taxon>
        <taxon>Teratosphaeriaceae</taxon>
        <taxon>Teratosphaeria</taxon>
    </lineage>
</organism>
<feature type="transmembrane region" description="Helical" evidence="1">
    <location>
        <begin position="174"/>
        <end position="198"/>
    </location>
</feature>
<dbReference type="AlphaFoldDB" id="A0A9W7SLW3"/>
<evidence type="ECO:0000313" key="2">
    <source>
        <dbReference type="EMBL" id="KAH9822873.1"/>
    </source>
</evidence>
<keyword evidence="1" id="KW-0812">Transmembrane</keyword>
<keyword evidence="3" id="KW-1185">Reference proteome</keyword>
<dbReference type="OrthoDB" id="5296155at2759"/>
<evidence type="ECO:0000313" key="3">
    <source>
        <dbReference type="Proteomes" id="UP001138500"/>
    </source>
</evidence>
<dbReference type="Proteomes" id="UP001138500">
    <property type="component" value="Unassembled WGS sequence"/>
</dbReference>
<proteinExistence type="predicted"/>
<reference evidence="2 3" key="2">
    <citation type="journal article" date="2021" name="Curr. Genet.">
        <title>Genetic response to nitrogen starvation in the aggressive Eucalyptus foliar pathogen Teratosphaeria destructans.</title>
        <authorList>
            <person name="Havenga M."/>
            <person name="Wingfield B.D."/>
            <person name="Wingfield M.J."/>
            <person name="Dreyer L.L."/>
            <person name="Roets F."/>
            <person name="Aylward J."/>
        </authorList>
    </citation>
    <scope>NUCLEOTIDE SEQUENCE [LARGE SCALE GENOMIC DNA]</scope>
    <source>
        <strain evidence="2">CMW44962</strain>
    </source>
</reference>
<protein>
    <submittedName>
        <fullName evidence="2">Tat pathway signal sequence</fullName>
    </submittedName>
</protein>
<keyword evidence="1" id="KW-1133">Transmembrane helix</keyword>
<dbReference type="EMBL" id="RIBY02002200">
    <property type="protein sequence ID" value="KAH9822873.1"/>
    <property type="molecule type" value="Genomic_DNA"/>
</dbReference>
<gene>
    <name evidence="2" type="ORF">Tdes44962_MAKER00701</name>
</gene>
<comment type="caution">
    <text evidence="2">The sequence shown here is derived from an EMBL/GenBank/DDBJ whole genome shotgun (WGS) entry which is preliminary data.</text>
</comment>
<reference evidence="2 3" key="1">
    <citation type="journal article" date="2018" name="IMA Fungus">
        <title>IMA Genome-F 10: Nine draft genome sequences of Claviceps purpurea s.lat., including C. arundinis, C. humidiphila, and C. cf. spartinae, pseudomolecules for the pitch canker pathogen Fusarium circinatum, draft genome of Davidsoniella eucalypti, Grosmannia galeiformis, Quambalaria eucalypti, and Teratosphaeria destructans.</title>
        <authorList>
            <person name="Wingfield B.D."/>
            <person name="Liu M."/>
            <person name="Nguyen H.D."/>
            <person name="Lane F.A."/>
            <person name="Morgan S.W."/>
            <person name="De Vos L."/>
            <person name="Wilken P.M."/>
            <person name="Duong T.A."/>
            <person name="Aylward J."/>
            <person name="Coetzee M.P."/>
            <person name="Dadej K."/>
            <person name="De Beer Z.W."/>
            <person name="Findlay W."/>
            <person name="Havenga M."/>
            <person name="Kolarik M."/>
            <person name="Menzies J.G."/>
            <person name="Naidoo K."/>
            <person name="Pochopski O."/>
            <person name="Shoukouhi P."/>
            <person name="Santana Q.C."/>
            <person name="Seifert K.A."/>
            <person name="Soal N."/>
            <person name="Steenkamp E.T."/>
            <person name="Tatham C.T."/>
            <person name="van der Nest M.A."/>
            <person name="Wingfield M.J."/>
        </authorList>
    </citation>
    <scope>NUCLEOTIDE SEQUENCE [LARGE SCALE GENOMIC DNA]</scope>
    <source>
        <strain evidence="2">CMW44962</strain>
    </source>
</reference>
<keyword evidence="1" id="KW-0472">Membrane</keyword>